<gene>
    <name evidence="10" type="ORF">ACFPC0_19215</name>
</gene>
<proteinExistence type="inferred from homology"/>
<accession>A0ABV8TGS7</accession>
<keyword evidence="4 9" id="KW-0812">Transmembrane</keyword>
<name>A0ABV8TGS7_9ACTN</name>
<keyword evidence="11" id="KW-1185">Reference proteome</keyword>
<evidence type="ECO:0000256" key="2">
    <source>
        <dbReference type="ARBA" id="ARBA00022475"/>
    </source>
</evidence>
<evidence type="ECO:0000313" key="11">
    <source>
        <dbReference type="Proteomes" id="UP001595824"/>
    </source>
</evidence>
<evidence type="ECO:0000256" key="9">
    <source>
        <dbReference type="SAM" id="Phobius"/>
    </source>
</evidence>
<evidence type="ECO:0000256" key="4">
    <source>
        <dbReference type="ARBA" id="ARBA00022692"/>
    </source>
</evidence>
<evidence type="ECO:0000256" key="8">
    <source>
        <dbReference type="SAM" id="MobiDB-lite"/>
    </source>
</evidence>
<feature type="transmembrane region" description="Helical" evidence="9">
    <location>
        <begin position="271"/>
        <end position="293"/>
    </location>
</feature>
<feature type="transmembrane region" description="Helical" evidence="9">
    <location>
        <begin position="131"/>
        <end position="148"/>
    </location>
</feature>
<evidence type="ECO:0000313" key="10">
    <source>
        <dbReference type="EMBL" id="MFC4329890.1"/>
    </source>
</evidence>
<evidence type="ECO:0000256" key="5">
    <source>
        <dbReference type="ARBA" id="ARBA00022989"/>
    </source>
</evidence>
<evidence type="ECO:0000256" key="6">
    <source>
        <dbReference type="ARBA" id="ARBA00023136"/>
    </source>
</evidence>
<keyword evidence="5 9" id="KW-1133">Transmembrane helix</keyword>
<feature type="region of interest" description="Disordered" evidence="8">
    <location>
        <begin position="408"/>
        <end position="428"/>
    </location>
</feature>
<feature type="transmembrane region" description="Helical" evidence="9">
    <location>
        <begin position="96"/>
        <end position="119"/>
    </location>
</feature>
<dbReference type="PIRSF" id="PIRSF010361">
    <property type="entry name" value="UCP010361"/>
    <property type="match status" value="1"/>
</dbReference>
<dbReference type="InterPro" id="IPR018584">
    <property type="entry name" value="GT87"/>
</dbReference>
<keyword evidence="2" id="KW-1003">Cell membrane</keyword>
<feature type="transmembrane region" description="Helical" evidence="9">
    <location>
        <begin position="373"/>
        <end position="401"/>
    </location>
</feature>
<evidence type="ECO:0000256" key="3">
    <source>
        <dbReference type="ARBA" id="ARBA00022679"/>
    </source>
</evidence>
<organism evidence="10 11">
    <name type="scientific">Streptomyces andamanensis</name>
    <dbReference type="NCBI Taxonomy" id="1565035"/>
    <lineage>
        <taxon>Bacteria</taxon>
        <taxon>Bacillati</taxon>
        <taxon>Actinomycetota</taxon>
        <taxon>Actinomycetes</taxon>
        <taxon>Kitasatosporales</taxon>
        <taxon>Streptomycetaceae</taxon>
        <taxon>Streptomyces</taxon>
    </lineage>
</organism>
<feature type="transmembrane region" description="Helical" evidence="9">
    <location>
        <begin position="203"/>
        <end position="221"/>
    </location>
</feature>
<dbReference type="InterPro" id="IPR016570">
    <property type="entry name" value="UCP010361"/>
</dbReference>
<feature type="transmembrane region" description="Helical" evidence="9">
    <location>
        <begin position="168"/>
        <end position="191"/>
    </location>
</feature>
<evidence type="ECO:0000256" key="1">
    <source>
        <dbReference type="ARBA" id="ARBA00004651"/>
    </source>
</evidence>
<dbReference type="Proteomes" id="UP001595824">
    <property type="component" value="Unassembled WGS sequence"/>
</dbReference>
<dbReference type="RefSeq" id="WP_381740588.1">
    <property type="nucleotide sequence ID" value="NZ_JBHSDP010000018.1"/>
</dbReference>
<keyword evidence="6 9" id="KW-0472">Membrane</keyword>
<evidence type="ECO:0000256" key="7">
    <source>
        <dbReference type="ARBA" id="ARBA00024033"/>
    </source>
</evidence>
<comment type="similarity">
    <text evidence="7">Belongs to the glycosyltransferase 87 family.</text>
</comment>
<feature type="compositionally biased region" description="Basic and acidic residues" evidence="8">
    <location>
        <begin position="408"/>
        <end position="419"/>
    </location>
</feature>
<protein>
    <submittedName>
        <fullName evidence="10">Glycosyltransferase 87 family protein</fullName>
    </submittedName>
</protein>
<feature type="transmembrane region" description="Helical" evidence="9">
    <location>
        <begin position="349"/>
        <end position="367"/>
    </location>
</feature>
<reference evidence="11" key="1">
    <citation type="journal article" date="2019" name="Int. J. Syst. Evol. Microbiol.">
        <title>The Global Catalogue of Microorganisms (GCM) 10K type strain sequencing project: providing services to taxonomists for standard genome sequencing and annotation.</title>
        <authorList>
            <consortium name="The Broad Institute Genomics Platform"/>
            <consortium name="The Broad Institute Genome Sequencing Center for Infectious Disease"/>
            <person name="Wu L."/>
            <person name="Ma J."/>
        </authorList>
    </citation>
    <scope>NUCLEOTIDE SEQUENCE [LARGE SCALE GENOMIC DNA]</scope>
    <source>
        <strain evidence="11">PCU 347</strain>
    </source>
</reference>
<dbReference type="Pfam" id="PF09594">
    <property type="entry name" value="GT87"/>
    <property type="match status" value="1"/>
</dbReference>
<comment type="subcellular location">
    <subcellularLocation>
        <location evidence="1">Cell membrane</location>
        <topology evidence="1">Multi-pass membrane protein</topology>
    </subcellularLocation>
</comment>
<keyword evidence="3" id="KW-0808">Transferase</keyword>
<dbReference type="EMBL" id="JBHSDP010000018">
    <property type="protein sequence ID" value="MFC4329890.1"/>
    <property type="molecule type" value="Genomic_DNA"/>
</dbReference>
<comment type="caution">
    <text evidence="10">The sequence shown here is derived from an EMBL/GenBank/DDBJ whole genome shotgun (WGS) entry which is preliminary data.</text>
</comment>
<sequence>MSAFRSVPRPSARASTRHRLLALTAAWLLTRAATLTLLAHDTLPPLGGGAVAREVWKLYHHWYLVLAHGAFPAHDPLWQYPPGAAPVLLSPALLPWLTYFQAFVALALAADAVIAAALARAGTRPGGSLRGACCWTLGLPLLLHVPLARYDLQVTAFAVLALLALRRSPRACGALAALGALMKVWPALVLLGTPRGRTTRSAWTWAAGTGALAALVLAAVFRNPLAFLHGQGGRGVQIESFGGTLLALATHAGWPGVVRYRYGSLEFTGPYVSTVAHVFLALSAAALATLLLWRLRARRQAPDTPCDAALSATLLFTVTSRVISPQYMIWLLGLAAVCLTSRHTTQRPVAALLAPACLVSAVAYPTLYGQVAASTWAGCALMLARNGLLAAATVVSFVRLWRSTKAEVPRRQPEQDPHRLPQGTLSPS</sequence>